<evidence type="ECO:0000313" key="9">
    <source>
        <dbReference type="EMBL" id="CAB4279512.1"/>
    </source>
</evidence>
<keyword evidence="7" id="KW-0812">Transmembrane</keyword>
<keyword evidence="7" id="KW-0472">Membrane</keyword>
<dbReference type="InterPro" id="IPR004263">
    <property type="entry name" value="Exostosin"/>
</dbReference>
<comment type="subcellular location">
    <subcellularLocation>
        <location evidence="1">Golgi apparatus membrane</location>
        <topology evidence="1">Single-pass type II membrane protein</topology>
    </subcellularLocation>
</comment>
<feature type="transmembrane region" description="Helical" evidence="7">
    <location>
        <begin position="134"/>
        <end position="153"/>
    </location>
</feature>
<dbReference type="PANTHER" id="PTHR11062:SF59">
    <property type="entry name" value="EXOSTOSIN FAMILY PROTEIN"/>
    <property type="match status" value="1"/>
</dbReference>
<evidence type="ECO:0000259" key="8">
    <source>
        <dbReference type="Pfam" id="PF03016"/>
    </source>
</evidence>
<sequence length="653" mass="74821">MAKVLPQLNFLITLVLLGSAMFTKAIVKENNSNWVTSADPSCRKIIYGSYCPEPRGPPRPGKEDECSLRCSQAEPDNPSASSNSIRSHFSSADSALAHWIKYDEMKTLCESLAVILMKEFIRLFGGYKIDWKKIFFAGAIMTASCVMLQMFILNDPLDVWFLSLPVAIPSDKPLNSSLSLNKTSTEARVKRLQIISGAPIVSPNPPIDLNLSVPIMPVAALVPPRGKSRRRRKDSKVDNMSKVVPPPPPPRRTVPSRMQKFIWSLTPKEALVYAKKEVEHAPAVMEDDPDLYAPIFRNVSVFKRSYELMELILKVYIYRDGARPIFHQPHLRGIYASEGWFMKLMEENRQFVTRDPEKAHLFYLPYSMRQLGMALYVPNSHNMKPLSIFLRDYTNTIAAKYPFWNRTHGSDHFLVACHDWGPYTLTAHEELTKNTIKALCNADTSEGIFVAKKDVSLPETTIRTPRKPLRNVGGFRVSQRPLLAFFAGNMHGRVRPTLLKHWRDKHEDMKIYGPLPLRVSRKMSYIQHMKSSKFCICPMGYEVNSPRIIESIYYECVPVIIADNFPLPLSDVLDWSKFSVAVAEKDIPKLREILVAIPMRRYLTMQINVKMVQKHFLWNPRPIRYDLFHMILHSIWSSRLSLNKELIRVETSG</sequence>
<evidence type="ECO:0000256" key="4">
    <source>
        <dbReference type="ARBA" id="ARBA00022968"/>
    </source>
</evidence>
<dbReference type="GO" id="GO:0000139">
    <property type="term" value="C:Golgi membrane"/>
    <property type="evidence" value="ECO:0007669"/>
    <property type="project" value="UniProtKB-SubCell"/>
</dbReference>
<feature type="region of interest" description="Disordered" evidence="6">
    <location>
        <begin position="223"/>
        <end position="255"/>
    </location>
</feature>
<evidence type="ECO:0000256" key="7">
    <source>
        <dbReference type="SAM" id="Phobius"/>
    </source>
</evidence>
<dbReference type="EMBL" id="CAEKDK010000005">
    <property type="protein sequence ID" value="CAB4279512.1"/>
    <property type="molecule type" value="Genomic_DNA"/>
</dbReference>
<protein>
    <recommendedName>
        <fullName evidence="8">Exostosin GT47 domain-containing protein</fullName>
    </recommendedName>
</protein>
<dbReference type="InterPro" id="IPR040911">
    <property type="entry name" value="Exostosin_GT47"/>
</dbReference>
<accession>A0A6J5UU20</accession>
<keyword evidence="7" id="KW-1133">Transmembrane helix</keyword>
<evidence type="ECO:0000313" key="10">
    <source>
        <dbReference type="Proteomes" id="UP000507222"/>
    </source>
</evidence>
<dbReference type="GO" id="GO:0016757">
    <property type="term" value="F:glycosyltransferase activity"/>
    <property type="evidence" value="ECO:0007669"/>
    <property type="project" value="UniProtKB-KW"/>
</dbReference>
<feature type="region of interest" description="Disordered" evidence="6">
    <location>
        <begin position="55"/>
        <end position="85"/>
    </location>
</feature>
<evidence type="ECO:0000256" key="6">
    <source>
        <dbReference type="SAM" id="MobiDB-lite"/>
    </source>
</evidence>
<dbReference type="PANTHER" id="PTHR11062">
    <property type="entry name" value="EXOSTOSIN HEPARAN SULFATE GLYCOSYLTRANSFERASE -RELATED"/>
    <property type="match status" value="1"/>
</dbReference>
<name>A0A6J5UU20_PRUAR</name>
<keyword evidence="5" id="KW-0333">Golgi apparatus</keyword>
<evidence type="ECO:0000256" key="2">
    <source>
        <dbReference type="ARBA" id="ARBA00010271"/>
    </source>
</evidence>
<dbReference type="AlphaFoldDB" id="A0A6J5UU20"/>
<feature type="domain" description="Exostosin GT47" evidence="8">
    <location>
        <begin position="313"/>
        <end position="596"/>
    </location>
</feature>
<reference evidence="9 10" key="1">
    <citation type="submission" date="2020-05" db="EMBL/GenBank/DDBJ databases">
        <authorList>
            <person name="Campoy J."/>
            <person name="Schneeberger K."/>
            <person name="Spophaly S."/>
        </authorList>
    </citation>
    <scope>NUCLEOTIDE SEQUENCE [LARGE SCALE GENOMIC DNA]</scope>
    <source>
        <strain evidence="9">PruArmRojPasFocal</strain>
    </source>
</reference>
<keyword evidence="3" id="KW-0808">Transferase</keyword>
<comment type="similarity">
    <text evidence="2">Belongs to the glycosyltransferase 47 family.</text>
</comment>
<dbReference type="Pfam" id="PF03016">
    <property type="entry name" value="Exostosin_GT47"/>
    <property type="match status" value="1"/>
</dbReference>
<keyword evidence="3" id="KW-0328">Glycosyltransferase</keyword>
<evidence type="ECO:0000256" key="1">
    <source>
        <dbReference type="ARBA" id="ARBA00004323"/>
    </source>
</evidence>
<keyword evidence="4" id="KW-0735">Signal-anchor</keyword>
<organism evidence="9 10">
    <name type="scientific">Prunus armeniaca</name>
    <name type="common">Apricot</name>
    <name type="synonym">Armeniaca vulgaris</name>
    <dbReference type="NCBI Taxonomy" id="36596"/>
    <lineage>
        <taxon>Eukaryota</taxon>
        <taxon>Viridiplantae</taxon>
        <taxon>Streptophyta</taxon>
        <taxon>Embryophyta</taxon>
        <taxon>Tracheophyta</taxon>
        <taxon>Spermatophyta</taxon>
        <taxon>Magnoliopsida</taxon>
        <taxon>eudicotyledons</taxon>
        <taxon>Gunneridae</taxon>
        <taxon>Pentapetalae</taxon>
        <taxon>rosids</taxon>
        <taxon>fabids</taxon>
        <taxon>Rosales</taxon>
        <taxon>Rosaceae</taxon>
        <taxon>Amygdaloideae</taxon>
        <taxon>Amygdaleae</taxon>
        <taxon>Prunus</taxon>
    </lineage>
</organism>
<gene>
    <name evidence="9" type="ORF">CURHAP_LOCUS31800</name>
</gene>
<feature type="transmembrane region" description="Helical" evidence="7">
    <location>
        <begin position="6"/>
        <end position="27"/>
    </location>
</feature>
<dbReference type="Proteomes" id="UP000507222">
    <property type="component" value="Unassembled WGS sequence"/>
</dbReference>
<evidence type="ECO:0000256" key="5">
    <source>
        <dbReference type="ARBA" id="ARBA00023034"/>
    </source>
</evidence>
<evidence type="ECO:0000256" key="3">
    <source>
        <dbReference type="ARBA" id="ARBA00022676"/>
    </source>
</evidence>
<proteinExistence type="inferred from homology"/>